<feature type="non-terminal residue" evidence="1">
    <location>
        <position position="85"/>
    </location>
</feature>
<feature type="non-terminal residue" evidence="1">
    <location>
        <position position="1"/>
    </location>
</feature>
<reference evidence="1 2" key="1">
    <citation type="submission" date="2020-04" db="EMBL/GenBank/DDBJ databases">
        <title>Whole-genome sequencing of Vibrio spp. from China reveals different genetic environments of blaCTX-M-14 among diverse lineages.</title>
        <authorList>
            <person name="Zheng Z."/>
            <person name="Ye L."/>
            <person name="Chen S."/>
        </authorList>
    </citation>
    <scope>NUCLEOTIDE SEQUENCE [LARGE SCALE GENOMIC DNA]</scope>
    <source>
        <strain evidence="1 2">Vb0574</strain>
    </source>
</reference>
<dbReference type="AlphaFoldDB" id="A0A7Y0X4S7"/>
<dbReference type="EMBL" id="JABCLD010000715">
    <property type="protein sequence ID" value="NMU25008.1"/>
    <property type="molecule type" value="Genomic_DNA"/>
</dbReference>
<sequence>TLAFASVLASAGPLAAQTRTSASEDAKQAPYPSARDLIGLTVSGSYLAARHASVDRDATAAAAFYRAALRSDPKNNELLDRAFIA</sequence>
<protein>
    <submittedName>
        <fullName evidence="1">Uncharacterized protein</fullName>
    </submittedName>
</protein>
<gene>
    <name evidence="1" type="ORF">HKB21_05180</name>
</gene>
<accession>A0A7Y0X4S7</accession>
<proteinExistence type="predicted"/>
<name>A0A7Y0X4S7_VIBPH</name>
<organism evidence="1 2">
    <name type="scientific">Vibrio parahaemolyticus</name>
    <dbReference type="NCBI Taxonomy" id="670"/>
    <lineage>
        <taxon>Bacteria</taxon>
        <taxon>Pseudomonadati</taxon>
        <taxon>Pseudomonadota</taxon>
        <taxon>Gammaproteobacteria</taxon>
        <taxon>Vibrionales</taxon>
        <taxon>Vibrionaceae</taxon>
        <taxon>Vibrio</taxon>
    </lineage>
</organism>
<dbReference type="Proteomes" id="UP000555836">
    <property type="component" value="Unassembled WGS sequence"/>
</dbReference>
<evidence type="ECO:0000313" key="1">
    <source>
        <dbReference type="EMBL" id="NMU25008.1"/>
    </source>
</evidence>
<comment type="caution">
    <text evidence="1">The sequence shown here is derived from an EMBL/GenBank/DDBJ whole genome shotgun (WGS) entry which is preliminary data.</text>
</comment>
<evidence type="ECO:0000313" key="2">
    <source>
        <dbReference type="Proteomes" id="UP000555836"/>
    </source>
</evidence>